<accession>A0AA87ZW00</accession>
<evidence type="ECO:0000256" key="1">
    <source>
        <dbReference type="SAM" id="Phobius"/>
    </source>
</evidence>
<feature type="transmembrane region" description="Helical" evidence="1">
    <location>
        <begin position="15"/>
        <end position="34"/>
    </location>
</feature>
<dbReference type="GO" id="GO:0015098">
    <property type="term" value="F:molybdate ion transmembrane transporter activity"/>
    <property type="evidence" value="ECO:0007669"/>
    <property type="project" value="InterPro"/>
</dbReference>
<feature type="transmembrane region" description="Helical" evidence="1">
    <location>
        <begin position="148"/>
        <end position="171"/>
    </location>
</feature>
<dbReference type="GO" id="GO:0016020">
    <property type="term" value="C:membrane"/>
    <property type="evidence" value="ECO:0007669"/>
    <property type="project" value="InterPro"/>
</dbReference>
<sequence length="455" mass="50545">MAVVIESSVWEPSPWLFVLIFLACFFSFLLLHFFPKKNTSSGGGGGGKTPAIFDQGISSPSFVRFKMNFLLLYALASVMEGLEVAFGEFEFSHYGVSKEQILLSICVGYASSLFFGTFLGVFSDLIFETWMVVQHEKQGHRRDTLNDIFWLMSFYEAACLLQGQALSNWLIGDNVEKNISSPSMAAVFFAMLGIICIAKIWAEVPQKTSFKEYKMSFQTYIFGGTKHLSSLKLSALIGFSHSSHSPSLLASIKGSGYWHGRKLAFTFPLQSSGFFGPQQWWYVNHDNCLILALADGREVNLGLIYPFLVASRMLGSTIFPWLIGGVSSRRTEDYLVYAFGIMGLVLFITAYDYQEIGVLVTLFCLFHASIGFVLPSLARLRTTYVPNELRGGMTSLSQAPADMAILFFLLQRGYCQIIGNAGIMAIAALGLFTAAGCIHVLKWWGKQPYQNGHKS</sequence>
<reference evidence="2" key="1">
    <citation type="submission" date="2023-07" db="EMBL/GenBank/DDBJ databases">
        <title>draft genome sequence of fig (Ficus carica).</title>
        <authorList>
            <person name="Takahashi T."/>
            <person name="Nishimura K."/>
        </authorList>
    </citation>
    <scope>NUCLEOTIDE SEQUENCE</scope>
</reference>
<gene>
    <name evidence="2" type="ORF">TIFTF001_004665</name>
</gene>
<keyword evidence="1" id="KW-1133">Transmembrane helix</keyword>
<dbReference type="EMBL" id="BTGU01000004">
    <property type="protein sequence ID" value="GMN34423.1"/>
    <property type="molecule type" value="Genomic_DNA"/>
</dbReference>
<keyword evidence="3" id="KW-1185">Reference proteome</keyword>
<protein>
    <recommendedName>
        <fullName evidence="4">Molybdate-anion transporter</fullName>
    </recommendedName>
</protein>
<organism evidence="2 3">
    <name type="scientific">Ficus carica</name>
    <name type="common">Common fig</name>
    <dbReference type="NCBI Taxonomy" id="3494"/>
    <lineage>
        <taxon>Eukaryota</taxon>
        <taxon>Viridiplantae</taxon>
        <taxon>Streptophyta</taxon>
        <taxon>Embryophyta</taxon>
        <taxon>Tracheophyta</taxon>
        <taxon>Spermatophyta</taxon>
        <taxon>Magnoliopsida</taxon>
        <taxon>eudicotyledons</taxon>
        <taxon>Gunneridae</taxon>
        <taxon>Pentapetalae</taxon>
        <taxon>rosids</taxon>
        <taxon>fabids</taxon>
        <taxon>Rosales</taxon>
        <taxon>Moraceae</taxon>
        <taxon>Ficeae</taxon>
        <taxon>Ficus</taxon>
    </lineage>
</organism>
<dbReference type="Proteomes" id="UP001187192">
    <property type="component" value="Unassembled WGS sequence"/>
</dbReference>
<dbReference type="AlphaFoldDB" id="A0AA87ZW00"/>
<feature type="transmembrane region" description="Helical" evidence="1">
    <location>
        <begin position="417"/>
        <end position="441"/>
    </location>
</feature>
<feature type="transmembrane region" description="Helical" evidence="1">
    <location>
        <begin position="183"/>
        <end position="202"/>
    </location>
</feature>
<feature type="transmembrane region" description="Helical" evidence="1">
    <location>
        <begin position="357"/>
        <end position="377"/>
    </location>
</feature>
<feature type="transmembrane region" description="Helical" evidence="1">
    <location>
        <begin position="334"/>
        <end position="351"/>
    </location>
</feature>
<comment type="caution">
    <text evidence="2">The sequence shown here is derived from an EMBL/GenBank/DDBJ whole genome shotgun (WGS) entry which is preliminary data.</text>
</comment>
<keyword evidence="1" id="KW-0812">Transmembrane</keyword>
<keyword evidence="1" id="KW-0472">Membrane</keyword>
<evidence type="ECO:0008006" key="4">
    <source>
        <dbReference type="Google" id="ProtNLM"/>
    </source>
</evidence>
<dbReference type="Pfam" id="PF05631">
    <property type="entry name" value="MFS_5"/>
    <property type="match status" value="1"/>
</dbReference>
<dbReference type="InterPro" id="IPR008509">
    <property type="entry name" value="MOT2/MFSD5"/>
</dbReference>
<evidence type="ECO:0000313" key="2">
    <source>
        <dbReference type="EMBL" id="GMN34423.1"/>
    </source>
</evidence>
<dbReference type="PANTHER" id="PTHR23516">
    <property type="entry name" value="SAM (S-ADENOSYL METHIONINE) TRANSPORTER"/>
    <property type="match status" value="1"/>
</dbReference>
<evidence type="ECO:0000313" key="3">
    <source>
        <dbReference type="Proteomes" id="UP001187192"/>
    </source>
</evidence>
<feature type="transmembrane region" description="Helical" evidence="1">
    <location>
        <begin position="101"/>
        <end position="127"/>
    </location>
</feature>
<feature type="transmembrane region" description="Helical" evidence="1">
    <location>
        <begin position="389"/>
        <end position="411"/>
    </location>
</feature>
<proteinExistence type="predicted"/>
<dbReference type="PANTHER" id="PTHR23516:SF2">
    <property type="entry name" value="MOLYBDATE-ANION TRANSPORTER"/>
    <property type="match status" value="1"/>
</dbReference>
<feature type="transmembrane region" description="Helical" evidence="1">
    <location>
        <begin position="69"/>
        <end position="89"/>
    </location>
</feature>
<feature type="transmembrane region" description="Helical" evidence="1">
    <location>
        <begin position="303"/>
        <end position="322"/>
    </location>
</feature>
<name>A0AA87ZW00_FICCA</name>